<dbReference type="RefSeq" id="WP_025356394.1">
    <property type="nucleotide sequence ID" value="NZ_BAAABQ010000073.1"/>
</dbReference>
<proteinExistence type="predicted"/>
<protein>
    <recommendedName>
        <fullName evidence="4">Small secreted protein</fullName>
    </recommendedName>
</protein>
<gene>
    <name evidence="2" type="ORF">BC739_005753</name>
</gene>
<feature type="chain" id="PRO_5047050441" description="Small secreted protein" evidence="1">
    <location>
        <begin position="25"/>
        <end position="175"/>
    </location>
</feature>
<accession>A0ABR6BPH8</accession>
<dbReference type="PROSITE" id="PS51257">
    <property type="entry name" value="PROKAR_LIPOPROTEIN"/>
    <property type="match status" value="1"/>
</dbReference>
<comment type="caution">
    <text evidence="2">The sequence shown here is derived from an EMBL/GenBank/DDBJ whole genome shotgun (WGS) entry which is preliminary data.</text>
</comment>
<evidence type="ECO:0000313" key="2">
    <source>
        <dbReference type="EMBL" id="MBA8928536.1"/>
    </source>
</evidence>
<name>A0ABR6BPH8_9PSEU</name>
<keyword evidence="3" id="KW-1185">Reference proteome</keyword>
<evidence type="ECO:0008006" key="4">
    <source>
        <dbReference type="Google" id="ProtNLM"/>
    </source>
</evidence>
<evidence type="ECO:0000313" key="3">
    <source>
        <dbReference type="Proteomes" id="UP000517916"/>
    </source>
</evidence>
<reference evidence="2 3" key="1">
    <citation type="submission" date="2020-08" db="EMBL/GenBank/DDBJ databases">
        <title>Genomic Encyclopedia of Archaeal and Bacterial Type Strains, Phase II (KMG-II): from individual species to whole genera.</title>
        <authorList>
            <person name="Goeker M."/>
        </authorList>
    </citation>
    <scope>NUCLEOTIDE SEQUENCE [LARGE SCALE GENOMIC DNA]</scope>
    <source>
        <strain evidence="2 3">DSM 43850</strain>
    </source>
</reference>
<feature type="signal peptide" evidence="1">
    <location>
        <begin position="1"/>
        <end position="24"/>
    </location>
</feature>
<dbReference type="Proteomes" id="UP000517916">
    <property type="component" value="Unassembled WGS sequence"/>
</dbReference>
<dbReference type="EMBL" id="JACJID010000004">
    <property type="protein sequence ID" value="MBA8928536.1"/>
    <property type="molecule type" value="Genomic_DNA"/>
</dbReference>
<sequence length="175" mass="17476">MNPRLLAGAVLAVLALGGCGTAAAPPPDPDAPAVAWVDQICQSAKSESPKLAQAPTVDPANPQQARASLVGYLDTVSGAVQSLAEGIKKAGPAPVEGGQEAVDKALGALTSAQQSLAKAKTTLSGASITDTASYEKAVAAMRDSMAQLGDAGDPTAQLRKNKALDSAFAKAQHCS</sequence>
<evidence type="ECO:0000256" key="1">
    <source>
        <dbReference type="SAM" id="SignalP"/>
    </source>
</evidence>
<keyword evidence="1" id="KW-0732">Signal</keyword>
<organism evidence="2 3">
    <name type="scientific">Kutzneria viridogrisea</name>
    <dbReference type="NCBI Taxonomy" id="47990"/>
    <lineage>
        <taxon>Bacteria</taxon>
        <taxon>Bacillati</taxon>
        <taxon>Actinomycetota</taxon>
        <taxon>Actinomycetes</taxon>
        <taxon>Pseudonocardiales</taxon>
        <taxon>Pseudonocardiaceae</taxon>
        <taxon>Kutzneria</taxon>
    </lineage>
</organism>